<dbReference type="PANTHER" id="PTHR48094:SF11">
    <property type="entry name" value="GLUTATHIONE-INDEPENDENT GLYOXALASE HSP31-RELATED"/>
    <property type="match status" value="1"/>
</dbReference>
<dbReference type="PANTHER" id="PTHR48094">
    <property type="entry name" value="PROTEIN/NUCLEIC ACID DEGLYCASE DJ-1-RELATED"/>
    <property type="match status" value="1"/>
</dbReference>
<dbReference type="SUPFAM" id="SSF52317">
    <property type="entry name" value="Class I glutamine amidotransferase-like"/>
    <property type="match status" value="1"/>
</dbReference>
<dbReference type="OrthoDB" id="9792284at2"/>
<keyword evidence="6" id="KW-1185">Reference proteome</keyword>
<name>A0A1Q2KUW8_9BACL</name>
<keyword evidence="1" id="KW-0346">Stress response</keyword>
<comment type="similarity">
    <text evidence="3">Belongs to the peptidase C56 family. HSP31-like subfamily.</text>
</comment>
<evidence type="ECO:0000313" key="5">
    <source>
        <dbReference type="EMBL" id="AQQ52000.1"/>
    </source>
</evidence>
<evidence type="ECO:0000256" key="1">
    <source>
        <dbReference type="ARBA" id="ARBA00023016"/>
    </source>
</evidence>
<organism evidence="5 6">
    <name type="scientific">Planococcus lenghuensis</name>
    <dbReference type="NCBI Taxonomy" id="2213202"/>
    <lineage>
        <taxon>Bacteria</taxon>
        <taxon>Bacillati</taxon>
        <taxon>Bacillota</taxon>
        <taxon>Bacilli</taxon>
        <taxon>Bacillales</taxon>
        <taxon>Caryophanaceae</taxon>
        <taxon>Planococcus</taxon>
    </lineage>
</organism>
<dbReference type="GO" id="GO:0019243">
    <property type="term" value="P:methylglyoxal catabolic process to D-lactate via S-lactoyl-glutathione"/>
    <property type="evidence" value="ECO:0007669"/>
    <property type="project" value="TreeGrafter"/>
</dbReference>
<protein>
    <recommendedName>
        <fullName evidence="4">DJ-1/PfpI domain-containing protein</fullName>
    </recommendedName>
</protein>
<evidence type="ECO:0000313" key="6">
    <source>
        <dbReference type="Proteomes" id="UP000188184"/>
    </source>
</evidence>
<accession>A0A1Q2KUW8</accession>
<keyword evidence="2" id="KW-0456">Lyase</keyword>
<dbReference type="EMBL" id="CP019640">
    <property type="protein sequence ID" value="AQQ52000.1"/>
    <property type="molecule type" value="Genomic_DNA"/>
</dbReference>
<dbReference type="InterPro" id="IPR029062">
    <property type="entry name" value="Class_I_gatase-like"/>
</dbReference>
<dbReference type="GO" id="GO:0019172">
    <property type="term" value="F:glyoxalase III activity"/>
    <property type="evidence" value="ECO:0007669"/>
    <property type="project" value="TreeGrafter"/>
</dbReference>
<evidence type="ECO:0000256" key="2">
    <source>
        <dbReference type="ARBA" id="ARBA00023239"/>
    </source>
</evidence>
<reference evidence="5 6" key="1">
    <citation type="submission" date="2017-02" db="EMBL/GenBank/DDBJ databases">
        <title>The complete genomic sequence of a novel cold adapted crude oil-degrading bacterium Planococcus qaidamina Y42.</title>
        <authorList>
            <person name="Yang R."/>
        </authorList>
    </citation>
    <scope>NUCLEOTIDE SEQUENCE [LARGE SCALE GENOMIC DNA]</scope>
    <source>
        <strain evidence="5 6">Y42</strain>
    </source>
</reference>
<dbReference type="CDD" id="cd03141">
    <property type="entry name" value="GATase1_Hsp31_like"/>
    <property type="match status" value="1"/>
</dbReference>
<proteinExistence type="inferred from homology"/>
<dbReference type="GO" id="GO:0005737">
    <property type="term" value="C:cytoplasm"/>
    <property type="evidence" value="ECO:0007669"/>
    <property type="project" value="TreeGrafter"/>
</dbReference>
<evidence type="ECO:0000259" key="4">
    <source>
        <dbReference type="Pfam" id="PF01965"/>
    </source>
</evidence>
<dbReference type="RefSeq" id="WP_077587872.1">
    <property type="nucleotide sequence ID" value="NZ_CP019640.1"/>
</dbReference>
<dbReference type="InterPro" id="IPR050325">
    <property type="entry name" value="Prot/Nucl_acid_deglycase"/>
</dbReference>
<sequence length="238" mass="26185">MQKILAVVTNAAALGKDFKKTGLWFGELTGFYDVMKNRYMVDVISTGPDRVPIDPRSLAAMLPSKETRSYYLNESFMQQLWNPRTPDEVNPDEYAAIYFAGGHGTMEDFPDNKALHRIIRTVYENGGIVSAVCHGPAALLDVQLSDGRYLLDGHVVTGFADIEEKVIGLYNHLPFSLEQRLKARGTIFRQSTLPFGACITESGRLITGQNPASVKGVARRVVHQLDGAAPGLLQKSEG</sequence>
<dbReference type="Pfam" id="PF01965">
    <property type="entry name" value="DJ-1_PfpI"/>
    <property type="match status" value="1"/>
</dbReference>
<dbReference type="Gene3D" id="3.40.50.880">
    <property type="match status" value="1"/>
</dbReference>
<dbReference type="KEGG" id="pmar:B0X71_01915"/>
<dbReference type="InterPro" id="IPR002818">
    <property type="entry name" value="DJ-1/PfpI"/>
</dbReference>
<dbReference type="Proteomes" id="UP000188184">
    <property type="component" value="Chromosome"/>
</dbReference>
<feature type="domain" description="DJ-1/PfpI" evidence="4">
    <location>
        <begin position="87"/>
        <end position="170"/>
    </location>
</feature>
<gene>
    <name evidence="5" type="ORF">B0X71_01915</name>
</gene>
<evidence type="ECO:0000256" key="3">
    <source>
        <dbReference type="ARBA" id="ARBA00038493"/>
    </source>
</evidence>
<dbReference type="AlphaFoldDB" id="A0A1Q2KUW8"/>